<feature type="compositionally biased region" description="Low complexity" evidence="4">
    <location>
        <begin position="957"/>
        <end position="967"/>
    </location>
</feature>
<dbReference type="SUPFAM" id="SSF90209">
    <property type="entry name" value="Ran binding protein zinc finger-like"/>
    <property type="match status" value="1"/>
</dbReference>
<feature type="region of interest" description="Disordered" evidence="4">
    <location>
        <begin position="703"/>
        <end position="754"/>
    </location>
</feature>
<keyword evidence="6" id="KW-1185">Reference proteome</keyword>
<evidence type="ECO:0000256" key="3">
    <source>
        <dbReference type="ARBA" id="ARBA00022833"/>
    </source>
</evidence>
<feature type="region of interest" description="Disordered" evidence="4">
    <location>
        <begin position="921"/>
        <end position="977"/>
    </location>
</feature>
<feature type="compositionally biased region" description="Basic residues" evidence="4">
    <location>
        <begin position="710"/>
        <end position="721"/>
    </location>
</feature>
<dbReference type="VEuPathDB" id="VectorBase:ASTE005102"/>
<feature type="region of interest" description="Disordered" evidence="4">
    <location>
        <begin position="830"/>
        <end position="851"/>
    </location>
</feature>
<dbReference type="Proteomes" id="UP000076408">
    <property type="component" value="Unassembled WGS sequence"/>
</dbReference>
<dbReference type="AlphaFoldDB" id="A0A182YNR6"/>
<evidence type="ECO:0000256" key="1">
    <source>
        <dbReference type="ARBA" id="ARBA00022723"/>
    </source>
</evidence>
<dbReference type="PROSITE" id="PS01358">
    <property type="entry name" value="ZF_RANBP2_1"/>
    <property type="match status" value="1"/>
</dbReference>
<feature type="compositionally biased region" description="Polar residues" evidence="4">
    <location>
        <begin position="391"/>
        <end position="403"/>
    </location>
</feature>
<protein>
    <submittedName>
        <fullName evidence="5">Uncharacterized protein</fullName>
    </submittedName>
</protein>
<evidence type="ECO:0000256" key="2">
    <source>
        <dbReference type="ARBA" id="ARBA00022771"/>
    </source>
</evidence>
<dbReference type="PANTHER" id="PTHR15326">
    <property type="entry name" value="SPERMATOGENESIS-ASSOCIATED PROTEIN 2/TAMOZHENNIC"/>
    <property type="match status" value="1"/>
</dbReference>
<dbReference type="Gene3D" id="1.20.58.2190">
    <property type="match status" value="1"/>
</dbReference>
<feature type="region of interest" description="Disordered" evidence="4">
    <location>
        <begin position="872"/>
        <end position="908"/>
    </location>
</feature>
<feature type="compositionally biased region" description="Low complexity" evidence="4">
    <location>
        <begin position="898"/>
        <end position="908"/>
    </location>
</feature>
<feature type="compositionally biased region" description="Basic residues" evidence="4">
    <location>
        <begin position="369"/>
        <end position="388"/>
    </location>
</feature>
<dbReference type="InterPro" id="IPR001876">
    <property type="entry name" value="Znf_RanBP2"/>
</dbReference>
<feature type="compositionally biased region" description="Polar residues" evidence="4">
    <location>
        <begin position="838"/>
        <end position="847"/>
    </location>
</feature>
<dbReference type="Gene3D" id="2.30.30.380">
    <property type="entry name" value="Zn-finger domain of Sec23/24"/>
    <property type="match status" value="1"/>
</dbReference>
<dbReference type="VEuPathDB" id="VectorBase:ASTEI10102"/>
<evidence type="ECO:0000313" key="6">
    <source>
        <dbReference type="Proteomes" id="UP000076408"/>
    </source>
</evidence>
<evidence type="ECO:0000313" key="5">
    <source>
        <dbReference type="EnsemblMetazoa" id="ASTEI10102-PA"/>
    </source>
</evidence>
<accession>A0A182YNR6</accession>
<keyword evidence="1" id="KW-0479">Metal-binding</keyword>
<dbReference type="OMA" id="THDALWK"/>
<organism evidence="5 6">
    <name type="scientific">Anopheles stephensi</name>
    <name type="common">Indo-Pakistan malaria mosquito</name>
    <dbReference type="NCBI Taxonomy" id="30069"/>
    <lineage>
        <taxon>Eukaryota</taxon>
        <taxon>Metazoa</taxon>
        <taxon>Ecdysozoa</taxon>
        <taxon>Arthropoda</taxon>
        <taxon>Hexapoda</taxon>
        <taxon>Insecta</taxon>
        <taxon>Pterygota</taxon>
        <taxon>Neoptera</taxon>
        <taxon>Endopterygota</taxon>
        <taxon>Diptera</taxon>
        <taxon>Nematocera</taxon>
        <taxon>Culicoidea</taxon>
        <taxon>Culicidae</taxon>
        <taxon>Anophelinae</taxon>
        <taxon>Anopheles</taxon>
    </lineage>
</organism>
<sequence length="1086" mass="117787">MAYSSADTHDALWKQILENHWKYVESEESMLKIELRHDLEDLIEKRLGKVPPNEKFYLDDTRYAFDSSVAHLDDFSAYKASIGFEAISQYANNLFVKPWRKEYKVIKVINSLWDTVPCFFFFVNSFISDRFLPLLTFQMYSGFYQHEIAANLVNAEKLFQAMGYQLMPNKTLVLDGPICPDQVMNVARDAITAYVECQMMKRIYSELTSLRLSIDWIDIYNFRSYHAADVMQTVKQMALSIQEKHHKKQQAKLRDTYGNNSAPALAPASSCNSCNPYQFHVQSQQPPPPVPAPAASANAYCGAGGGGNGVVVGSSQLYNSAVVAAPCSIHSQHQAHHHQQQQQPPPPPPPPPQQQQQQLPANAYGGAYHHPHHLPPSSHPHHHHHLHHSSYQSFQPPTSTAGAQQQQQQQIGAPPLGTMPHSKSLDHYQDANSAAAAAAAAASAASMYGMNVYMQRHSIDQPYHYTIATPYGGGQAGAVTSAMQQPAYEGGPLDGMLACGGGVAGGVGSSAGVSCGSNNHPYNNVPGSSGGGGGGGGRYPPMPYATNANFPMGMPPGPMFMNGGGQLKHHQNGMVEGCGPGYRHAAMSMGYPSYRNGGMMPPGSYYHQPPMDQSSLYGGTSIATQTAGYGGSAAQPGASILSSKKKMHDDYDIGSSGMRRSNDATLRSGGGGCAKKLDRYHKNSELLIDYESDMLPEALAERSLKEQQQHHHHHHYLHHQTSRNSRQSDFDSYEEEQLQREQEQSSSNAARRISSKNQDGIGCYETWNYVYQNLEKQGYTKDLGERGDFLVDELGDDADGRMMEEEEEQEQEDVIRRSRRRADMLVDDVHHSSRREATNNASTSTTLRRNHNEKLKAMKPKAADKVDGIVRQAGGGVSGTRQPGSATETRTRHERHASSGSAVTSASTMVQKVAKMSLSTTPTDDLLGLEQNGCKPDATSTSRRNSVTSKKPITPQGSGSSSSTGAGPMAAKETKNNSTSTGILVHNHHQHGAMSSGVYQGGGNAKKKTATFDTGAVTIINPSPTGGSPGAAGAEWNCNFCTYLNPDVKRICDMCSKSRDFRLDGTTSTTSSAAAATSNGTTATCV</sequence>
<proteinExistence type="predicted"/>
<feature type="region of interest" description="Disordered" evidence="4">
    <location>
        <begin position="653"/>
        <end position="675"/>
    </location>
</feature>
<dbReference type="SMART" id="SM00547">
    <property type="entry name" value="ZnF_RBZ"/>
    <property type="match status" value="1"/>
</dbReference>
<keyword evidence="2" id="KW-0863">Zinc-finger</keyword>
<dbReference type="EnsemblMetazoa" id="ASTEI10102-RA">
    <property type="protein sequence ID" value="ASTEI10102-PA"/>
    <property type="gene ID" value="ASTEI10102"/>
</dbReference>
<name>A0A182YNR6_ANOST</name>
<feature type="compositionally biased region" description="Pro residues" evidence="4">
    <location>
        <begin position="343"/>
        <end position="353"/>
    </location>
</feature>
<feature type="compositionally biased region" description="Polar residues" evidence="4">
    <location>
        <begin position="938"/>
        <end position="951"/>
    </location>
</feature>
<dbReference type="PANTHER" id="PTHR15326:SF2">
    <property type="entry name" value="PROTEIN TAMOZHENNIC"/>
    <property type="match status" value="1"/>
</dbReference>
<dbReference type="VEuPathDB" id="VectorBase:ASTEI20_032605"/>
<keyword evidence="3" id="KW-0862">Zinc</keyword>
<dbReference type="GO" id="GO:0008270">
    <property type="term" value="F:zinc ion binding"/>
    <property type="evidence" value="ECO:0007669"/>
    <property type="project" value="UniProtKB-KW"/>
</dbReference>
<dbReference type="InterPro" id="IPR036443">
    <property type="entry name" value="Znf_RanBP2_sf"/>
</dbReference>
<evidence type="ECO:0000256" key="4">
    <source>
        <dbReference type="SAM" id="MobiDB-lite"/>
    </source>
</evidence>
<feature type="region of interest" description="Disordered" evidence="4">
    <location>
        <begin position="330"/>
        <end position="425"/>
    </location>
</feature>
<dbReference type="VEuPathDB" id="VectorBase:ASTEI20_045381"/>
<reference evidence="5" key="2">
    <citation type="submission" date="2020-05" db="UniProtKB">
        <authorList>
            <consortium name="EnsemblMetazoa"/>
        </authorList>
    </citation>
    <scope>IDENTIFICATION</scope>
    <source>
        <strain evidence="5">Indian</strain>
    </source>
</reference>
<feature type="region of interest" description="Disordered" evidence="4">
    <location>
        <begin position="245"/>
        <end position="264"/>
    </location>
</feature>
<reference evidence="6" key="1">
    <citation type="journal article" date="2014" name="Genome Biol.">
        <title>Genome analysis of a major urban malaria vector mosquito, Anopheles stephensi.</title>
        <authorList>
            <person name="Jiang X."/>
            <person name="Peery A."/>
            <person name="Hall A.B."/>
            <person name="Sharma A."/>
            <person name="Chen X.G."/>
            <person name="Waterhouse R.M."/>
            <person name="Komissarov A."/>
            <person name="Riehle M.M."/>
            <person name="Shouche Y."/>
            <person name="Sharakhova M.V."/>
            <person name="Lawson D."/>
            <person name="Pakpour N."/>
            <person name="Arensburger P."/>
            <person name="Davidson V.L."/>
            <person name="Eiglmeier K."/>
            <person name="Emrich S."/>
            <person name="George P."/>
            <person name="Kennedy R.C."/>
            <person name="Mane S.P."/>
            <person name="Maslen G."/>
            <person name="Oringanje C."/>
            <person name="Qi Y."/>
            <person name="Settlage R."/>
            <person name="Tojo M."/>
            <person name="Tubio J.M."/>
            <person name="Unger M.F."/>
            <person name="Wang B."/>
            <person name="Vernick K.D."/>
            <person name="Ribeiro J.M."/>
            <person name="James A.A."/>
            <person name="Michel K."/>
            <person name="Riehle M.A."/>
            <person name="Luckhart S."/>
            <person name="Sharakhov I.V."/>
            <person name="Tu Z."/>
        </authorList>
    </citation>
    <scope>NUCLEOTIDE SEQUENCE [LARGE SCALE GENOMIC DNA]</scope>
    <source>
        <strain evidence="6">Indian</strain>
    </source>
</reference>
<feature type="compositionally biased region" description="Polar residues" evidence="4">
    <location>
        <begin position="879"/>
        <end position="888"/>
    </location>
</feature>
<feature type="region of interest" description="Disordered" evidence="4">
    <location>
        <begin position="1066"/>
        <end position="1086"/>
    </location>
</feature>
<dbReference type="GO" id="GO:0005737">
    <property type="term" value="C:cytoplasm"/>
    <property type="evidence" value="ECO:0007669"/>
    <property type="project" value="TreeGrafter"/>
</dbReference>
<dbReference type="PROSITE" id="PS50199">
    <property type="entry name" value="ZF_RANBP2_2"/>
    <property type="match status" value="1"/>
</dbReference>
<dbReference type="STRING" id="30069.A0A182YNR6"/>